<evidence type="ECO:0000256" key="1">
    <source>
        <dbReference type="SAM" id="Phobius"/>
    </source>
</evidence>
<dbReference type="RefSeq" id="WP_079467603.1">
    <property type="nucleotide sequence ID" value="NZ_FUZZ01000001.1"/>
</dbReference>
<accession>A0A1T5N3T9</accession>
<sequence length="129" mass="14937">MWKGFTNITRQQCIEFGQVAATALLAAALYFRDFRLATVALPVLVITMLTPRLFYPLAVTWFGLAKVLGEINIRILLTLVFVLVVVPVGIWRKWRGKDALQLRRFKKEKTSVMDIRNHVYTKEDLQHTF</sequence>
<dbReference type="EMBL" id="FUZZ01000001">
    <property type="protein sequence ID" value="SKC95152.1"/>
    <property type="molecule type" value="Genomic_DNA"/>
</dbReference>
<dbReference type="InterPro" id="IPR045781">
    <property type="entry name" value="SxtJ"/>
</dbReference>
<keyword evidence="1" id="KW-0472">Membrane</keyword>
<dbReference type="Pfam" id="PF19588">
    <property type="entry name" value="SxtJ"/>
    <property type="match status" value="1"/>
</dbReference>
<name>A0A1T5N3T9_9BACT</name>
<feature type="transmembrane region" description="Helical" evidence="1">
    <location>
        <begin position="34"/>
        <end position="55"/>
    </location>
</feature>
<gene>
    <name evidence="2" type="ORF">SAMN05660461_0254</name>
</gene>
<evidence type="ECO:0000313" key="2">
    <source>
        <dbReference type="EMBL" id="SKC95152.1"/>
    </source>
</evidence>
<reference evidence="2 3" key="1">
    <citation type="submission" date="2017-02" db="EMBL/GenBank/DDBJ databases">
        <authorList>
            <person name="Peterson S.W."/>
        </authorList>
    </citation>
    <scope>NUCLEOTIDE SEQUENCE [LARGE SCALE GENOMIC DNA]</scope>
    <source>
        <strain evidence="2 3">DSM 18108</strain>
    </source>
</reference>
<keyword evidence="1" id="KW-0812">Transmembrane</keyword>
<organism evidence="2 3">
    <name type="scientific">Chitinophaga ginsengisegetis</name>
    <dbReference type="NCBI Taxonomy" id="393003"/>
    <lineage>
        <taxon>Bacteria</taxon>
        <taxon>Pseudomonadati</taxon>
        <taxon>Bacteroidota</taxon>
        <taxon>Chitinophagia</taxon>
        <taxon>Chitinophagales</taxon>
        <taxon>Chitinophagaceae</taxon>
        <taxon>Chitinophaga</taxon>
    </lineage>
</organism>
<keyword evidence="1" id="KW-1133">Transmembrane helix</keyword>
<keyword evidence="3" id="KW-1185">Reference proteome</keyword>
<dbReference type="Proteomes" id="UP000190166">
    <property type="component" value="Unassembled WGS sequence"/>
</dbReference>
<dbReference type="AlphaFoldDB" id="A0A1T5N3T9"/>
<protein>
    <submittedName>
        <fullName evidence="2">Uncharacterized protein</fullName>
    </submittedName>
</protein>
<dbReference type="STRING" id="393003.SAMN05660461_0254"/>
<evidence type="ECO:0000313" key="3">
    <source>
        <dbReference type="Proteomes" id="UP000190166"/>
    </source>
</evidence>
<feature type="transmembrane region" description="Helical" evidence="1">
    <location>
        <begin position="75"/>
        <end position="94"/>
    </location>
</feature>
<proteinExistence type="predicted"/>